<dbReference type="Proteomes" id="UP000721861">
    <property type="component" value="Unassembled WGS sequence"/>
</dbReference>
<dbReference type="SMART" id="SM00100">
    <property type="entry name" value="cNMP"/>
    <property type="match status" value="1"/>
</dbReference>
<dbReference type="RefSeq" id="WP_212226846.1">
    <property type="nucleotide sequence ID" value="NZ_JAGUCN010000005.1"/>
</dbReference>
<dbReference type="Pfam" id="PF00027">
    <property type="entry name" value="cNMP_binding"/>
    <property type="match status" value="1"/>
</dbReference>
<keyword evidence="7" id="KW-1185">Reference proteome</keyword>
<keyword evidence="3" id="KW-0804">Transcription</keyword>
<dbReference type="PROSITE" id="PS50042">
    <property type="entry name" value="CNMP_BINDING_3"/>
    <property type="match status" value="1"/>
</dbReference>
<evidence type="ECO:0000313" key="7">
    <source>
        <dbReference type="Proteomes" id="UP000721861"/>
    </source>
</evidence>
<evidence type="ECO:0000256" key="2">
    <source>
        <dbReference type="ARBA" id="ARBA00023125"/>
    </source>
</evidence>
<keyword evidence="2" id="KW-0238">DNA-binding</keyword>
<dbReference type="InterPro" id="IPR050397">
    <property type="entry name" value="Env_Response_Regulators"/>
</dbReference>
<dbReference type="InterPro" id="IPR036388">
    <property type="entry name" value="WH-like_DNA-bd_sf"/>
</dbReference>
<gene>
    <name evidence="6" type="ORF">KEM09_06270</name>
</gene>
<sequence length="235" mass="26499">MKHSTNESLALLNSFSLFDCLSGDEKLYLADNIVHKELDNKTALYHEGCALQHLMLIIEGIVKQVKRGAKGKELVIRFARSGEILGFRSVMTNELACTTSEAAGPVKAGFIKKGCLLKLVRTNTNFAYKLLQKACMELEETQRFILNVSQKQIRERVAATLLHLADIFQLDEDNTLKANISRKEIASAVGTVPESVIRMLSEFKEDKLIELNGRQIRLLNIQKLRRMSYSSFHSV</sequence>
<evidence type="ECO:0000259" key="5">
    <source>
        <dbReference type="PROSITE" id="PS51063"/>
    </source>
</evidence>
<evidence type="ECO:0000313" key="6">
    <source>
        <dbReference type="EMBL" id="MBS2210996.1"/>
    </source>
</evidence>
<keyword evidence="1" id="KW-0805">Transcription regulation</keyword>
<dbReference type="InterPro" id="IPR012318">
    <property type="entry name" value="HTH_CRP"/>
</dbReference>
<feature type="domain" description="HTH crp-type" evidence="5">
    <location>
        <begin position="151"/>
        <end position="222"/>
    </location>
</feature>
<dbReference type="EMBL" id="JAGUCN010000005">
    <property type="protein sequence ID" value="MBS2210996.1"/>
    <property type="molecule type" value="Genomic_DNA"/>
</dbReference>
<dbReference type="Pfam" id="PF13545">
    <property type="entry name" value="HTH_Crp_2"/>
    <property type="match status" value="1"/>
</dbReference>
<organism evidence="6 7">
    <name type="scientific">Carboxylicivirga mesophila</name>
    <dbReference type="NCBI Taxonomy" id="1166478"/>
    <lineage>
        <taxon>Bacteria</taxon>
        <taxon>Pseudomonadati</taxon>
        <taxon>Bacteroidota</taxon>
        <taxon>Bacteroidia</taxon>
        <taxon>Marinilabiliales</taxon>
        <taxon>Marinilabiliaceae</taxon>
        <taxon>Carboxylicivirga</taxon>
    </lineage>
</organism>
<dbReference type="SUPFAM" id="SSF46785">
    <property type="entry name" value="Winged helix' DNA-binding domain"/>
    <property type="match status" value="1"/>
</dbReference>
<reference evidence="6 7" key="1">
    <citation type="journal article" date="2014" name="Int. J. Syst. Evol. Microbiol.">
        <title>Carboxylicivirga gen. nov. in the family Marinilabiliaceae with two novel species, Carboxylicivirga mesophila sp. nov. and Carboxylicivirga taeanensis sp. nov., and reclassification of Cytophaga fermentans as Saccharicrinis fermentans gen. nov., comb. nov.</title>
        <authorList>
            <person name="Yang S.H."/>
            <person name="Seo H.S."/>
            <person name="Woo J.H."/>
            <person name="Oh H.M."/>
            <person name="Jang H."/>
            <person name="Lee J.H."/>
            <person name="Kim S.J."/>
            <person name="Kwon K.K."/>
        </authorList>
    </citation>
    <scope>NUCLEOTIDE SEQUENCE [LARGE SCALE GENOMIC DNA]</scope>
    <source>
        <strain evidence="6 7">JCM 18290</strain>
    </source>
</reference>
<name>A0ABS5K7L8_9BACT</name>
<dbReference type="InterPro" id="IPR000595">
    <property type="entry name" value="cNMP-bd_dom"/>
</dbReference>
<evidence type="ECO:0000256" key="3">
    <source>
        <dbReference type="ARBA" id="ARBA00023163"/>
    </source>
</evidence>
<dbReference type="PROSITE" id="PS51063">
    <property type="entry name" value="HTH_CRP_2"/>
    <property type="match status" value="1"/>
</dbReference>
<evidence type="ECO:0000259" key="4">
    <source>
        <dbReference type="PROSITE" id="PS50042"/>
    </source>
</evidence>
<evidence type="ECO:0000256" key="1">
    <source>
        <dbReference type="ARBA" id="ARBA00023015"/>
    </source>
</evidence>
<dbReference type="SUPFAM" id="SSF51206">
    <property type="entry name" value="cAMP-binding domain-like"/>
    <property type="match status" value="1"/>
</dbReference>
<proteinExistence type="predicted"/>
<accession>A0ABS5K7L8</accession>
<dbReference type="InterPro" id="IPR014710">
    <property type="entry name" value="RmlC-like_jellyroll"/>
</dbReference>
<dbReference type="CDD" id="cd00038">
    <property type="entry name" value="CAP_ED"/>
    <property type="match status" value="1"/>
</dbReference>
<dbReference type="SMART" id="SM00419">
    <property type="entry name" value="HTH_CRP"/>
    <property type="match status" value="1"/>
</dbReference>
<dbReference type="PANTHER" id="PTHR24567">
    <property type="entry name" value="CRP FAMILY TRANSCRIPTIONAL REGULATORY PROTEIN"/>
    <property type="match status" value="1"/>
</dbReference>
<dbReference type="InterPro" id="IPR036390">
    <property type="entry name" value="WH_DNA-bd_sf"/>
</dbReference>
<feature type="domain" description="Cyclic nucleotide-binding" evidence="4">
    <location>
        <begin position="17"/>
        <end position="137"/>
    </location>
</feature>
<protein>
    <submittedName>
        <fullName evidence="6">Crp/Fnr family transcriptional regulator</fullName>
    </submittedName>
</protein>
<dbReference type="InterPro" id="IPR018490">
    <property type="entry name" value="cNMP-bd_dom_sf"/>
</dbReference>
<dbReference type="Gene3D" id="2.60.120.10">
    <property type="entry name" value="Jelly Rolls"/>
    <property type="match status" value="1"/>
</dbReference>
<dbReference type="Gene3D" id="1.10.10.10">
    <property type="entry name" value="Winged helix-like DNA-binding domain superfamily/Winged helix DNA-binding domain"/>
    <property type="match status" value="1"/>
</dbReference>
<comment type="caution">
    <text evidence="6">The sequence shown here is derived from an EMBL/GenBank/DDBJ whole genome shotgun (WGS) entry which is preliminary data.</text>
</comment>
<dbReference type="PANTHER" id="PTHR24567:SF74">
    <property type="entry name" value="HTH-TYPE TRANSCRIPTIONAL REGULATOR ARCR"/>
    <property type="match status" value="1"/>
</dbReference>